<name>A0AAD9JW85_9ANNE</name>
<keyword evidence="2" id="KW-0040">ANK repeat</keyword>
<dbReference type="PANTHER" id="PTHR24174">
    <property type="entry name" value="ANKYRIN REPEAT AND STERILE ALPHA MOTIF DOMAIN-CONTAINING PROTEIN 1"/>
    <property type="match status" value="1"/>
</dbReference>
<evidence type="ECO:0000256" key="1">
    <source>
        <dbReference type="ARBA" id="ARBA00022737"/>
    </source>
</evidence>
<organism evidence="6 7">
    <name type="scientific">Paralvinella palmiformis</name>
    <dbReference type="NCBI Taxonomy" id="53620"/>
    <lineage>
        <taxon>Eukaryota</taxon>
        <taxon>Metazoa</taxon>
        <taxon>Spiralia</taxon>
        <taxon>Lophotrochozoa</taxon>
        <taxon>Annelida</taxon>
        <taxon>Polychaeta</taxon>
        <taxon>Sedentaria</taxon>
        <taxon>Canalipalpata</taxon>
        <taxon>Terebellida</taxon>
        <taxon>Terebelliformia</taxon>
        <taxon>Alvinellidae</taxon>
        <taxon>Paralvinella</taxon>
    </lineage>
</organism>
<keyword evidence="1" id="KW-0677">Repeat</keyword>
<dbReference type="PANTHER" id="PTHR24174:SF16">
    <property type="entry name" value="CASKIN-2"/>
    <property type="match status" value="1"/>
</dbReference>
<evidence type="ECO:0000256" key="4">
    <source>
        <dbReference type="SAM" id="Phobius"/>
    </source>
</evidence>
<evidence type="ECO:0000313" key="7">
    <source>
        <dbReference type="Proteomes" id="UP001208570"/>
    </source>
</evidence>
<dbReference type="Proteomes" id="UP001208570">
    <property type="component" value="Unassembled WGS sequence"/>
</dbReference>
<feature type="transmembrane region" description="Helical" evidence="4">
    <location>
        <begin position="320"/>
        <end position="340"/>
    </location>
</feature>
<evidence type="ECO:0000313" key="6">
    <source>
        <dbReference type="EMBL" id="KAK2159845.1"/>
    </source>
</evidence>
<dbReference type="SMART" id="SM00454">
    <property type="entry name" value="SAM"/>
    <property type="match status" value="2"/>
</dbReference>
<evidence type="ECO:0000259" key="5">
    <source>
        <dbReference type="PROSITE" id="PS50105"/>
    </source>
</evidence>
<accession>A0AAD9JW85</accession>
<evidence type="ECO:0000256" key="3">
    <source>
        <dbReference type="SAM" id="MobiDB-lite"/>
    </source>
</evidence>
<dbReference type="Pfam" id="PF07647">
    <property type="entry name" value="SAM_2"/>
    <property type="match status" value="2"/>
</dbReference>
<keyword evidence="4" id="KW-1133">Transmembrane helix</keyword>
<keyword evidence="4" id="KW-0472">Membrane</keyword>
<evidence type="ECO:0000256" key="2">
    <source>
        <dbReference type="ARBA" id="ARBA00023043"/>
    </source>
</evidence>
<dbReference type="Gene3D" id="1.10.150.50">
    <property type="entry name" value="Transcription Factor, Ets-1"/>
    <property type="match status" value="2"/>
</dbReference>
<feature type="region of interest" description="Disordered" evidence="3">
    <location>
        <begin position="41"/>
        <end position="90"/>
    </location>
</feature>
<dbReference type="InterPro" id="IPR033635">
    <property type="entry name" value="ANKS1/Caskin"/>
</dbReference>
<keyword evidence="7" id="KW-1185">Reference proteome</keyword>
<dbReference type="InterPro" id="IPR001660">
    <property type="entry name" value="SAM"/>
</dbReference>
<feature type="transmembrane region" description="Helical" evidence="4">
    <location>
        <begin position="352"/>
        <end position="374"/>
    </location>
</feature>
<dbReference type="SUPFAM" id="SSF47769">
    <property type="entry name" value="SAM/Pointed domain"/>
    <property type="match status" value="2"/>
</dbReference>
<dbReference type="InterPro" id="IPR013761">
    <property type="entry name" value="SAM/pointed_sf"/>
</dbReference>
<comment type="caution">
    <text evidence="6">The sequence shown here is derived from an EMBL/GenBank/DDBJ whole genome shotgun (WGS) entry which is preliminary data.</text>
</comment>
<keyword evidence="4" id="KW-0812">Transmembrane</keyword>
<feature type="domain" description="SAM" evidence="5">
    <location>
        <begin position="117"/>
        <end position="177"/>
    </location>
</feature>
<gene>
    <name evidence="6" type="ORF">LSH36_145g07014</name>
</gene>
<feature type="domain" description="SAM" evidence="5">
    <location>
        <begin position="185"/>
        <end position="250"/>
    </location>
</feature>
<dbReference type="AlphaFoldDB" id="A0AAD9JW85"/>
<dbReference type="PROSITE" id="PS50105">
    <property type="entry name" value="SAM_DOMAIN"/>
    <property type="match status" value="2"/>
</dbReference>
<protein>
    <recommendedName>
        <fullName evidence="5">SAM domain-containing protein</fullName>
    </recommendedName>
</protein>
<sequence length="444" mass="50754">MSMSPLCFNQGTREQKPLADLDEAANWKGIMKGMFLKTFRGKQARQSTDQDTVGAERPIPRRNASIQCSESEMDLERHEDASESEEDEGTAAARRVLLERTNSFRFHTDENDVIPISVEHWLPVDFRARYAPLFIDNGYDDTSFISGITEDDVAAIGISSRTHISALMSAIRQLPEIELVPSIPDSVNKWLRDVGLQMYEDNFTRCHIVTTSHLDILRTMTKTDIKTDLGITKAGHIRRLKLALLSLRLPTIVEQELEGVKDEIKSLESRNLASTNPNEFQFWEDLRKARLIPDTAAFMHDLDLKGELWLCEKLTELRNFVITIYAVGNALWLTLIFTLIDKSALRILGTTVLDLVFVVVFGLTIIIQFISMLFHRLSTWMHITARAPYCCRNPYNATWSWRELTRPGRDSETTERGEEDNSAEIQTAYTNYGAIYNDREQLLD</sequence>
<dbReference type="CDD" id="cd09487">
    <property type="entry name" value="SAM_superfamily"/>
    <property type="match status" value="1"/>
</dbReference>
<proteinExistence type="predicted"/>
<reference evidence="6" key="1">
    <citation type="journal article" date="2023" name="Mol. Biol. Evol.">
        <title>Third-Generation Sequencing Reveals the Adaptive Role of the Epigenome in Three Deep-Sea Polychaetes.</title>
        <authorList>
            <person name="Perez M."/>
            <person name="Aroh O."/>
            <person name="Sun Y."/>
            <person name="Lan Y."/>
            <person name="Juniper S.K."/>
            <person name="Young C.R."/>
            <person name="Angers B."/>
            <person name="Qian P.Y."/>
        </authorList>
    </citation>
    <scope>NUCLEOTIDE SEQUENCE</scope>
    <source>
        <strain evidence="6">P08H-3</strain>
    </source>
</reference>
<dbReference type="EMBL" id="JAODUP010000145">
    <property type="protein sequence ID" value="KAK2159845.1"/>
    <property type="molecule type" value="Genomic_DNA"/>
</dbReference>